<dbReference type="KEGG" id="axy:AXYL_06821"/>
<dbReference type="AlphaFoldDB" id="E3HYE9"/>
<geneLocation type="plasmid" evidence="2 3">
    <name>pA82</name>
</geneLocation>
<dbReference type="Proteomes" id="UP000006876">
    <property type="component" value="Plasmid pA82"/>
</dbReference>
<gene>
    <name evidence="2" type="ordered locus">AXYL_06821</name>
</gene>
<organism evidence="2 3">
    <name type="scientific">Achromobacter xylosoxidans (strain A8)</name>
    <dbReference type="NCBI Taxonomy" id="762376"/>
    <lineage>
        <taxon>Bacteria</taxon>
        <taxon>Pseudomonadati</taxon>
        <taxon>Pseudomonadota</taxon>
        <taxon>Betaproteobacteria</taxon>
        <taxon>Burkholderiales</taxon>
        <taxon>Alcaligenaceae</taxon>
        <taxon>Achromobacter</taxon>
    </lineage>
</organism>
<dbReference type="EMBL" id="CP002289">
    <property type="protein sequence ID" value="ADP20103.1"/>
    <property type="molecule type" value="Genomic_DNA"/>
</dbReference>
<sequence length="107" mass="11641">MTDQLRDQSQPTPTPAPAISPELTPATLGILIEVGYGCAKDRADWGAPGTNDRHGTRYYAELISRQLAPLVNPQPGDTRERDRLLQIARHAIEAVEALDARQANGVN</sequence>
<reference evidence="3" key="1">
    <citation type="journal article" date="2011" name="J. Bacteriol.">
        <title>Complete genome sequence of the haloaromatic acid-degrading bacterium Achromobacter xylosoxidans A8.</title>
        <authorList>
            <person name="Strnad H."/>
            <person name="Ridl J."/>
            <person name="Paces J."/>
            <person name="Kolar M."/>
            <person name="Vlcek C."/>
            <person name="Paces V."/>
        </authorList>
    </citation>
    <scope>NUCLEOTIDE SEQUENCE [LARGE SCALE GENOMIC DNA]</scope>
    <source>
        <strain evidence="3">A8</strain>
        <plasmid evidence="3">pA82</plasmid>
    </source>
</reference>
<feature type="region of interest" description="Disordered" evidence="1">
    <location>
        <begin position="1"/>
        <end position="23"/>
    </location>
</feature>
<evidence type="ECO:0000313" key="3">
    <source>
        <dbReference type="Proteomes" id="UP000006876"/>
    </source>
</evidence>
<protein>
    <submittedName>
        <fullName evidence="2">Uncharacterized protein</fullName>
    </submittedName>
</protein>
<keyword evidence="2" id="KW-0614">Plasmid</keyword>
<proteinExistence type="predicted"/>
<name>E3HYE9_ACHXA</name>
<dbReference type="RefSeq" id="WP_013397291.1">
    <property type="nucleotide sequence ID" value="NC_014642.1"/>
</dbReference>
<accession>E3HYE9</accession>
<evidence type="ECO:0000256" key="1">
    <source>
        <dbReference type="SAM" id="MobiDB-lite"/>
    </source>
</evidence>
<dbReference type="HOGENOM" id="CLU_2204286_0_0_4"/>
<evidence type="ECO:0000313" key="2">
    <source>
        <dbReference type="EMBL" id="ADP20103.1"/>
    </source>
</evidence>
<dbReference type="OrthoDB" id="9900471at2"/>